<keyword evidence="1" id="KW-0472">Membrane</keyword>
<reference evidence="2 3" key="1">
    <citation type="submission" date="2020-09" db="EMBL/GenBank/DDBJ databases">
        <title>De no assembly of potato wild relative species, Solanum commersonii.</title>
        <authorList>
            <person name="Cho K."/>
        </authorList>
    </citation>
    <scope>NUCLEOTIDE SEQUENCE [LARGE SCALE GENOMIC DNA]</scope>
    <source>
        <strain evidence="2">LZ3.2</strain>
        <tissue evidence="2">Leaf</tissue>
    </source>
</reference>
<feature type="transmembrane region" description="Helical" evidence="1">
    <location>
        <begin position="29"/>
        <end position="47"/>
    </location>
</feature>
<keyword evidence="3" id="KW-1185">Reference proteome</keyword>
<evidence type="ECO:0000313" key="2">
    <source>
        <dbReference type="EMBL" id="KAG5582323.1"/>
    </source>
</evidence>
<accession>A0A9J5X2H9</accession>
<dbReference type="AlphaFoldDB" id="A0A9J5X2H9"/>
<name>A0A9J5X2H9_SOLCO</name>
<protein>
    <submittedName>
        <fullName evidence="2">Uncharacterized protein</fullName>
    </submittedName>
</protein>
<evidence type="ECO:0000256" key="1">
    <source>
        <dbReference type="SAM" id="Phobius"/>
    </source>
</evidence>
<dbReference type="EMBL" id="JACXVP010000010">
    <property type="protein sequence ID" value="KAG5582323.1"/>
    <property type="molecule type" value="Genomic_DNA"/>
</dbReference>
<evidence type="ECO:0000313" key="3">
    <source>
        <dbReference type="Proteomes" id="UP000824120"/>
    </source>
</evidence>
<organism evidence="2 3">
    <name type="scientific">Solanum commersonii</name>
    <name type="common">Commerson's wild potato</name>
    <name type="synonym">Commerson's nightshade</name>
    <dbReference type="NCBI Taxonomy" id="4109"/>
    <lineage>
        <taxon>Eukaryota</taxon>
        <taxon>Viridiplantae</taxon>
        <taxon>Streptophyta</taxon>
        <taxon>Embryophyta</taxon>
        <taxon>Tracheophyta</taxon>
        <taxon>Spermatophyta</taxon>
        <taxon>Magnoliopsida</taxon>
        <taxon>eudicotyledons</taxon>
        <taxon>Gunneridae</taxon>
        <taxon>Pentapetalae</taxon>
        <taxon>asterids</taxon>
        <taxon>lamiids</taxon>
        <taxon>Solanales</taxon>
        <taxon>Solanaceae</taxon>
        <taxon>Solanoideae</taxon>
        <taxon>Solaneae</taxon>
        <taxon>Solanum</taxon>
    </lineage>
</organism>
<dbReference type="Proteomes" id="UP000824120">
    <property type="component" value="Chromosome 10"/>
</dbReference>
<proteinExistence type="predicted"/>
<keyword evidence="1" id="KW-0812">Transmembrane</keyword>
<gene>
    <name evidence="2" type="ORF">H5410_052950</name>
</gene>
<keyword evidence="1" id="KW-1133">Transmembrane helix</keyword>
<comment type="caution">
    <text evidence="2">The sequence shown here is derived from an EMBL/GenBank/DDBJ whole genome shotgun (WGS) entry which is preliminary data.</text>
</comment>
<sequence length="92" mass="10506">MGLGKCAPKDLSATLMRIPDTFGDPPFGLLRHLSSIAFSIFVSWIIGQCNTASRSRLAIRRLLFFNTDFLFSFRAQHARTKGEYAIFWQFTE</sequence>